<dbReference type="RefSeq" id="WP_157917442.1">
    <property type="nucleotide sequence ID" value="NZ_LT907975.1"/>
</dbReference>
<evidence type="ECO:0000313" key="1">
    <source>
        <dbReference type="EMBL" id="SOB58989.1"/>
    </source>
</evidence>
<dbReference type="InterPro" id="IPR029063">
    <property type="entry name" value="SAM-dependent_MTases_sf"/>
</dbReference>
<reference evidence="2" key="1">
    <citation type="submission" date="2017-09" db="EMBL/GenBank/DDBJ databases">
        <authorList>
            <person name="Regsiter A."/>
            <person name="William W."/>
        </authorList>
    </citation>
    <scope>NUCLEOTIDE SEQUENCE [LARGE SCALE GENOMIC DNA]</scope>
    <source>
        <strain evidence="2">500-1</strain>
    </source>
</reference>
<evidence type="ECO:0000313" key="2">
    <source>
        <dbReference type="Proteomes" id="UP000219215"/>
    </source>
</evidence>
<proteinExistence type="predicted"/>
<dbReference type="CDD" id="cd02440">
    <property type="entry name" value="AdoMet_MTases"/>
    <property type="match status" value="1"/>
</dbReference>
<keyword evidence="2" id="KW-1185">Reference proteome</keyword>
<dbReference type="AlphaFoldDB" id="A0A2C8F990"/>
<organism evidence="1 2">
    <name type="scientific">Pseudodesulfovibrio profundus</name>
    <dbReference type="NCBI Taxonomy" id="57320"/>
    <lineage>
        <taxon>Bacteria</taxon>
        <taxon>Pseudomonadati</taxon>
        <taxon>Thermodesulfobacteriota</taxon>
        <taxon>Desulfovibrionia</taxon>
        <taxon>Desulfovibrionales</taxon>
        <taxon>Desulfovibrionaceae</taxon>
    </lineage>
</organism>
<dbReference type="KEGG" id="pprf:DPRO_2085"/>
<dbReference type="Gene3D" id="3.40.50.150">
    <property type="entry name" value="Vaccinia Virus protein VP39"/>
    <property type="match status" value="1"/>
</dbReference>
<dbReference type="PANTHER" id="PTHR43861">
    <property type="entry name" value="TRANS-ACONITATE 2-METHYLTRANSFERASE-RELATED"/>
    <property type="match status" value="1"/>
</dbReference>
<sequence length="307" mass="35749">MNNEQIADYIAKGMQRNDVFSLIPERANRILDIGYGDGTLLLRLKHQKNCSELYGIETNPGYFKRMEGLFDGNWNMHLGEGDNHLPDEFHNYFNHIIMHDVLEHIYDPWMFLSYIRRYLSDAGRLVLVCPNAQYWQTIFSLLHGDFPYGLDGHYNEDHIRWFTPKSMIEMAMLAGLNVKECHLLLTSKINQQLADFINNNHKGKVLPMPPEGIDHHQYINYFPPLVDDLSQNAKVDVLFGNGGTNMNLSFYAVKILLVCSVAHMEEELTELTVGGMKKRRALFMEKHKDTYQRLLPDEWKSYIWHPG</sequence>
<name>A0A2C8F990_9BACT</name>
<protein>
    <submittedName>
        <fullName evidence="1">Uncharacterized protein</fullName>
    </submittedName>
</protein>
<gene>
    <name evidence="1" type="ORF">DPRO_2085</name>
</gene>
<dbReference type="EMBL" id="LT907975">
    <property type="protein sequence ID" value="SOB58989.1"/>
    <property type="molecule type" value="Genomic_DNA"/>
</dbReference>
<dbReference type="SUPFAM" id="SSF53335">
    <property type="entry name" value="S-adenosyl-L-methionine-dependent methyltransferases"/>
    <property type="match status" value="1"/>
</dbReference>
<accession>A0A2C8F990</accession>
<dbReference type="Pfam" id="PF13489">
    <property type="entry name" value="Methyltransf_23"/>
    <property type="match status" value="1"/>
</dbReference>
<dbReference type="Proteomes" id="UP000219215">
    <property type="component" value="Chromosome DPRO"/>
</dbReference>
<dbReference type="OrthoDB" id="9816564at2"/>